<organism evidence="17 18">
    <name type="scientific">Lacticaseibacillus brantae DSM 23927</name>
    <dbReference type="NCBI Taxonomy" id="1423727"/>
    <lineage>
        <taxon>Bacteria</taxon>
        <taxon>Bacillati</taxon>
        <taxon>Bacillota</taxon>
        <taxon>Bacilli</taxon>
        <taxon>Lactobacillales</taxon>
        <taxon>Lactobacillaceae</taxon>
        <taxon>Lacticaseibacillus</taxon>
    </lineage>
</organism>
<dbReference type="EMBL" id="AYZQ01000001">
    <property type="protein sequence ID" value="KRM72564.1"/>
    <property type="molecule type" value="Genomic_DNA"/>
</dbReference>
<evidence type="ECO:0000256" key="1">
    <source>
        <dbReference type="ARBA" id="ARBA00000971"/>
    </source>
</evidence>
<keyword evidence="12" id="KW-0963">Cytoplasm</keyword>
<keyword evidence="5 12" id="KW-0132">Cell division</keyword>
<comment type="function">
    <text evidence="10 12">Involved in protein export. Acts as a chaperone by maintaining the newly synthesized protein in an open conformation. Functions as a peptidyl-prolyl cis-trans isomerase.</text>
</comment>
<comment type="subcellular location">
    <subcellularLocation>
        <location evidence="12">Cytoplasm</location>
    </subcellularLocation>
    <text evidence="12">About half TF is bound to the ribosome near the polypeptide exit tunnel while the other half is free in the cytoplasm.</text>
</comment>
<dbReference type="SUPFAM" id="SSF102735">
    <property type="entry name" value="Trigger factor ribosome-binding domain"/>
    <property type="match status" value="1"/>
</dbReference>
<dbReference type="InterPro" id="IPR008880">
    <property type="entry name" value="Trigger_fac_C"/>
</dbReference>
<dbReference type="InterPro" id="IPR005215">
    <property type="entry name" value="Trig_fac"/>
</dbReference>
<evidence type="ECO:0000256" key="6">
    <source>
        <dbReference type="ARBA" id="ARBA00023110"/>
    </source>
</evidence>
<dbReference type="SUPFAM" id="SSF109998">
    <property type="entry name" value="Triger factor/SurA peptide-binding domain-like"/>
    <property type="match status" value="1"/>
</dbReference>
<dbReference type="GO" id="GO:0003755">
    <property type="term" value="F:peptidyl-prolyl cis-trans isomerase activity"/>
    <property type="evidence" value="ECO:0007669"/>
    <property type="project" value="UniProtKB-UniRule"/>
</dbReference>
<dbReference type="GO" id="GO:0044183">
    <property type="term" value="F:protein folding chaperone"/>
    <property type="evidence" value="ECO:0007669"/>
    <property type="project" value="TreeGrafter"/>
</dbReference>
<evidence type="ECO:0000256" key="3">
    <source>
        <dbReference type="ARBA" id="ARBA00013194"/>
    </source>
</evidence>
<dbReference type="FunFam" id="3.10.50.40:FF:000001">
    <property type="entry name" value="Trigger factor"/>
    <property type="match status" value="1"/>
</dbReference>
<dbReference type="Pfam" id="PF05697">
    <property type="entry name" value="Trigger_N"/>
    <property type="match status" value="1"/>
</dbReference>
<dbReference type="InterPro" id="IPR036611">
    <property type="entry name" value="Trigger_fac_ribosome-bd_sf"/>
</dbReference>
<comment type="similarity">
    <text evidence="2 12 14">Belongs to the FKBP-type PPIase family. Tig subfamily.</text>
</comment>
<keyword evidence="15" id="KW-0175">Coiled coil</keyword>
<comment type="catalytic activity">
    <reaction evidence="1 12 13">
        <text>[protein]-peptidylproline (omega=180) = [protein]-peptidylproline (omega=0)</text>
        <dbReference type="Rhea" id="RHEA:16237"/>
        <dbReference type="Rhea" id="RHEA-COMP:10747"/>
        <dbReference type="Rhea" id="RHEA-COMP:10748"/>
        <dbReference type="ChEBI" id="CHEBI:83833"/>
        <dbReference type="ChEBI" id="CHEBI:83834"/>
        <dbReference type="EC" id="5.2.1.8"/>
    </reaction>
</comment>
<accession>A0A0R2B3N5</accession>
<dbReference type="PANTHER" id="PTHR30560:SF3">
    <property type="entry name" value="TRIGGER FACTOR-LIKE PROTEIN TIG, CHLOROPLASTIC"/>
    <property type="match status" value="1"/>
</dbReference>
<evidence type="ECO:0000256" key="13">
    <source>
        <dbReference type="PROSITE-ProRule" id="PRU00277"/>
    </source>
</evidence>
<keyword evidence="8 12" id="KW-0413">Isomerase</keyword>
<sequence length="427" mass="47450">MSAKWEKQGTNDGELTFEIDLDKINQGLNQAFERVRKNLTVPGFRKGKVTRTIFNKMYGESALYEDALNILLPDAYEAAVKEAGIDPVDQPQIDIQKMESNEPWVVVAKVTVKPEVKLGEYKGLTVPKQDRTVTDEDVEKALETRQQQQAELVVQDDAAAENGDTVVIDYVGTVDGKEFDGGSAKNYSLELGSGSFIPGFEDQLVGHKSGDEVTVKVTFPEDYQASDLAGKEAEFQTTLHEVKRKELPALDDDFAKDLDEGVDTLDELKAKLKEDLQKQKDTAAEDAVQDAAIRAAVDNAEIKDLPEAMIDQEVHNQMDQYLGNMQRQGISPQMYYQLTGTSEDDLHKQFESDADTRVKTNLVLEAIVDAEKIVPTEDQVQQEVKDLAGEYNMDEAAVRQALTDDMLKHDIAVKEAIKLVTDSAKEA</sequence>
<proteinExistence type="inferred from homology"/>
<evidence type="ECO:0000259" key="16">
    <source>
        <dbReference type="PROSITE" id="PS50059"/>
    </source>
</evidence>
<keyword evidence="9 12" id="KW-0131">Cell cycle</keyword>
<dbReference type="RefSeq" id="WP_057893590.1">
    <property type="nucleotide sequence ID" value="NZ_AYZQ01000001.1"/>
</dbReference>
<dbReference type="STRING" id="1423727.FC34_GL000271"/>
<evidence type="ECO:0000256" key="9">
    <source>
        <dbReference type="ARBA" id="ARBA00023306"/>
    </source>
</evidence>
<feature type="domain" description="PPIase FKBP-type" evidence="16">
    <location>
        <begin position="163"/>
        <end position="248"/>
    </location>
</feature>
<dbReference type="InterPro" id="IPR008881">
    <property type="entry name" value="Trigger_fac_ribosome-bd_bac"/>
</dbReference>
<dbReference type="PANTHER" id="PTHR30560">
    <property type="entry name" value="TRIGGER FACTOR CHAPERONE AND PEPTIDYL-PROLYL CIS/TRANS ISOMERASE"/>
    <property type="match status" value="1"/>
</dbReference>
<keyword evidence="18" id="KW-1185">Reference proteome</keyword>
<reference evidence="17 18" key="1">
    <citation type="journal article" date="2015" name="Genome Announc.">
        <title>Expanding the biotechnology potential of lactobacilli through comparative genomics of 213 strains and associated genera.</title>
        <authorList>
            <person name="Sun Z."/>
            <person name="Harris H.M."/>
            <person name="McCann A."/>
            <person name="Guo C."/>
            <person name="Argimon S."/>
            <person name="Zhang W."/>
            <person name="Yang X."/>
            <person name="Jeffery I.B."/>
            <person name="Cooney J.C."/>
            <person name="Kagawa T.F."/>
            <person name="Liu W."/>
            <person name="Song Y."/>
            <person name="Salvetti E."/>
            <person name="Wrobel A."/>
            <person name="Rasinkangas P."/>
            <person name="Parkhill J."/>
            <person name="Rea M.C."/>
            <person name="O'Sullivan O."/>
            <person name="Ritari J."/>
            <person name="Douillard F.P."/>
            <person name="Paul Ross R."/>
            <person name="Yang R."/>
            <person name="Briner A.E."/>
            <person name="Felis G.E."/>
            <person name="de Vos W.M."/>
            <person name="Barrangou R."/>
            <person name="Klaenhammer T.R."/>
            <person name="Caufield P.W."/>
            <person name="Cui Y."/>
            <person name="Zhang H."/>
            <person name="O'Toole P.W."/>
        </authorList>
    </citation>
    <scope>NUCLEOTIDE SEQUENCE [LARGE SCALE GENOMIC DNA]</scope>
    <source>
        <strain evidence="17 18">DSM 23927</strain>
    </source>
</reference>
<evidence type="ECO:0000256" key="5">
    <source>
        <dbReference type="ARBA" id="ARBA00022618"/>
    </source>
</evidence>
<evidence type="ECO:0000313" key="18">
    <source>
        <dbReference type="Proteomes" id="UP000051672"/>
    </source>
</evidence>
<dbReference type="SUPFAM" id="SSF54534">
    <property type="entry name" value="FKBP-like"/>
    <property type="match status" value="1"/>
</dbReference>
<protein>
    <recommendedName>
        <fullName evidence="4 12">Trigger factor</fullName>
        <shortName evidence="12">TF</shortName>
        <ecNumber evidence="3 12">5.2.1.8</ecNumber>
    </recommendedName>
    <alternativeName>
        <fullName evidence="11 12">PPIase</fullName>
    </alternativeName>
</protein>
<dbReference type="InterPro" id="IPR046357">
    <property type="entry name" value="PPIase_dom_sf"/>
</dbReference>
<dbReference type="InterPro" id="IPR027304">
    <property type="entry name" value="Trigger_fact/SurA_dom_sf"/>
</dbReference>
<evidence type="ECO:0000256" key="2">
    <source>
        <dbReference type="ARBA" id="ARBA00005464"/>
    </source>
</evidence>
<evidence type="ECO:0000256" key="15">
    <source>
        <dbReference type="SAM" id="Coils"/>
    </source>
</evidence>
<dbReference type="AlphaFoldDB" id="A0A0R2B3N5"/>
<dbReference type="PATRIC" id="fig|1423727.3.peg.274"/>
<dbReference type="Proteomes" id="UP000051672">
    <property type="component" value="Unassembled WGS sequence"/>
</dbReference>
<evidence type="ECO:0000313" key="17">
    <source>
        <dbReference type="EMBL" id="KRM72564.1"/>
    </source>
</evidence>
<comment type="caution">
    <text evidence="17">The sequence shown here is derived from an EMBL/GenBank/DDBJ whole genome shotgun (WGS) entry which is preliminary data.</text>
</comment>
<dbReference type="HAMAP" id="MF_00303">
    <property type="entry name" value="Trigger_factor_Tig"/>
    <property type="match status" value="1"/>
</dbReference>
<gene>
    <name evidence="12" type="primary">tig</name>
    <name evidence="17" type="ORF">FC34_GL000271</name>
</gene>
<feature type="coiled-coil region" evidence="15">
    <location>
        <begin position="255"/>
        <end position="285"/>
    </location>
</feature>
<dbReference type="GO" id="GO:0051083">
    <property type="term" value="P:'de novo' cotranslational protein folding"/>
    <property type="evidence" value="ECO:0007669"/>
    <property type="project" value="TreeGrafter"/>
</dbReference>
<dbReference type="OrthoDB" id="9767721at2"/>
<dbReference type="InterPro" id="IPR037041">
    <property type="entry name" value="Trigger_fac_C_sf"/>
</dbReference>
<dbReference type="InterPro" id="IPR001179">
    <property type="entry name" value="PPIase_FKBP_dom"/>
</dbReference>
<dbReference type="EC" id="5.2.1.8" evidence="3 12"/>
<name>A0A0R2B3N5_9LACO</name>
<evidence type="ECO:0000256" key="4">
    <source>
        <dbReference type="ARBA" id="ARBA00016902"/>
    </source>
</evidence>
<dbReference type="GO" id="GO:0043022">
    <property type="term" value="F:ribosome binding"/>
    <property type="evidence" value="ECO:0007669"/>
    <property type="project" value="TreeGrafter"/>
</dbReference>
<dbReference type="Gene3D" id="3.10.50.40">
    <property type="match status" value="1"/>
</dbReference>
<dbReference type="GO" id="GO:0005737">
    <property type="term" value="C:cytoplasm"/>
    <property type="evidence" value="ECO:0007669"/>
    <property type="project" value="UniProtKB-SubCell"/>
</dbReference>
<dbReference type="Pfam" id="PF05698">
    <property type="entry name" value="Trigger_C"/>
    <property type="match status" value="1"/>
</dbReference>
<comment type="domain">
    <text evidence="12">Consists of 3 domains; the N-terminus binds the ribosome, the middle domain has PPIase activity, while the C-terminus has intrinsic chaperone activity on its own.</text>
</comment>
<dbReference type="PROSITE" id="PS50059">
    <property type="entry name" value="FKBP_PPIASE"/>
    <property type="match status" value="1"/>
</dbReference>
<evidence type="ECO:0000256" key="8">
    <source>
        <dbReference type="ARBA" id="ARBA00023235"/>
    </source>
</evidence>
<dbReference type="Pfam" id="PF00254">
    <property type="entry name" value="FKBP_C"/>
    <property type="match status" value="1"/>
</dbReference>
<dbReference type="Gene3D" id="3.30.70.1050">
    <property type="entry name" value="Trigger factor ribosome-binding domain"/>
    <property type="match status" value="1"/>
</dbReference>
<dbReference type="GO" id="GO:0015031">
    <property type="term" value="P:protein transport"/>
    <property type="evidence" value="ECO:0007669"/>
    <property type="project" value="UniProtKB-UniRule"/>
</dbReference>
<dbReference type="GO" id="GO:0051301">
    <property type="term" value="P:cell division"/>
    <property type="evidence" value="ECO:0007669"/>
    <property type="project" value="UniProtKB-KW"/>
</dbReference>
<evidence type="ECO:0000256" key="14">
    <source>
        <dbReference type="RuleBase" id="RU003914"/>
    </source>
</evidence>
<evidence type="ECO:0000256" key="12">
    <source>
        <dbReference type="HAMAP-Rule" id="MF_00303"/>
    </source>
</evidence>
<evidence type="ECO:0000256" key="11">
    <source>
        <dbReference type="ARBA" id="ARBA00029986"/>
    </source>
</evidence>
<evidence type="ECO:0000256" key="7">
    <source>
        <dbReference type="ARBA" id="ARBA00023186"/>
    </source>
</evidence>
<keyword evidence="7 12" id="KW-0143">Chaperone</keyword>
<dbReference type="GO" id="GO:0043335">
    <property type="term" value="P:protein unfolding"/>
    <property type="evidence" value="ECO:0007669"/>
    <property type="project" value="TreeGrafter"/>
</dbReference>
<evidence type="ECO:0000256" key="10">
    <source>
        <dbReference type="ARBA" id="ARBA00024849"/>
    </source>
</evidence>
<dbReference type="NCBIfam" id="TIGR00115">
    <property type="entry name" value="tig"/>
    <property type="match status" value="1"/>
</dbReference>
<dbReference type="Gene3D" id="1.10.3120.10">
    <property type="entry name" value="Trigger factor, C-terminal domain"/>
    <property type="match status" value="1"/>
</dbReference>
<dbReference type="PIRSF" id="PIRSF003095">
    <property type="entry name" value="Trigger_factor"/>
    <property type="match status" value="1"/>
</dbReference>
<keyword evidence="6 12" id="KW-0697">Rotamase</keyword>